<dbReference type="PANTHER" id="PTHR45823:SF1">
    <property type="entry name" value="T-SNARE COILED-COIL HOMOLOGY DOMAIN-CONTAINING PROTEIN"/>
    <property type="match status" value="1"/>
</dbReference>
<gene>
    <name evidence="2" type="ORF">HOLleu_11796</name>
</gene>
<proteinExistence type="predicted"/>
<dbReference type="OrthoDB" id="6625979at2759"/>
<protein>
    <submittedName>
        <fullName evidence="2">Retroviral-like aspartic protease 1</fullName>
    </submittedName>
</protein>
<evidence type="ECO:0000256" key="1">
    <source>
        <dbReference type="SAM" id="MobiDB-lite"/>
    </source>
</evidence>
<keyword evidence="2" id="KW-0378">Hydrolase</keyword>
<dbReference type="AlphaFoldDB" id="A0A9Q1C994"/>
<feature type="compositionally biased region" description="Basic and acidic residues" evidence="1">
    <location>
        <begin position="145"/>
        <end position="170"/>
    </location>
</feature>
<evidence type="ECO:0000313" key="2">
    <source>
        <dbReference type="EMBL" id="KAJ8041081.1"/>
    </source>
</evidence>
<dbReference type="PANTHER" id="PTHR45823">
    <property type="entry name" value="T-SNARE COILED-COIL HOMOLOGY DOMAIN-CONTAINING PROTEIN"/>
    <property type="match status" value="1"/>
</dbReference>
<sequence length="404" mass="46331">MTLCKILPWTSIWSFLTRLPVGSIEEERTRLSLKLASLVGELDSDRDPSLIRRNRTSRTLFRRTPADTVRNRMGLDVEVIQFGQPRKNSTVMFLPRRRLGGNQTDPPSEGRNKSRVTFTSTLEKEQESRNFQKRKYQDSANLRFGRREEHHSESLPSRGIRDPPDLEYLRRGQNHADSVPYQTGTCERETSRRPLMLPESFDGSQPWEDYLTHFESVAEINGWNRKQMARFLGANLKGEALEVFTELSCATRTSFPALVEALERRFGHAHQTPLFRTQLSMRRRGRNESLQQLAQAIKRLVNGAYPSLDMNARDGIAIENFRAALDDAELQRAVFIAKPRTLAEAVTAAVEMESFQQAQMQHSRQQRGILRNVDCCQDNQSQATTDLNTIRKALEEIRGTLAEL</sequence>
<comment type="caution">
    <text evidence="2">The sequence shown here is derived from an EMBL/GenBank/DDBJ whole genome shotgun (WGS) entry which is preliminary data.</text>
</comment>
<keyword evidence="2" id="KW-0645">Protease</keyword>
<feature type="region of interest" description="Disordered" evidence="1">
    <location>
        <begin position="96"/>
        <end position="190"/>
    </location>
</feature>
<name>A0A9Q1C994_HOLLE</name>
<evidence type="ECO:0000313" key="3">
    <source>
        <dbReference type="Proteomes" id="UP001152320"/>
    </source>
</evidence>
<dbReference type="Proteomes" id="UP001152320">
    <property type="component" value="Chromosome 5"/>
</dbReference>
<keyword evidence="3" id="KW-1185">Reference proteome</keyword>
<dbReference type="EMBL" id="JAIZAY010000005">
    <property type="protein sequence ID" value="KAJ8041081.1"/>
    <property type="molecule type" value="Genomic_DNA"/>
</dbReference>
<dbReference type="GO" id="GO:0006508">
    <property type="term" value="P:proteolysis"/>
    <property type="evidence" value="ECO:0007669"/>
    <property type="project" value="UniProtKB-KW"/>
</dbReference>
<accession>A0A9Q1C994</accession>
<reference evidence="2" key="1">
    <citation type="submission" date="2021-10" db="EMBL/GenBank/DDBJ databases">
        <title>Tropical sea cucumber genome reveals ecological adaptation and Cuvierian tubules defense mechanism.</title>
        <authorList>
            <person name="Chen T."/>
        </authorList>
    </citation>
    <scope>NUCLEOTIDE SEQUENCE</scope>
    <source>
        <strain evidence="2">Nanhai2018</strain>
        <tissue evidence="2">Muscle</tissue>
    </source>
</reference>
<dbReference type="GO" id="GO:0008233">
    <property type="term" value="F:peptidase activity"/>
    <property type="evidence" value="ECO:0007669"/>
    <property type="project" value="UniProtKB-KW"/>
</dbReference>
<organism evidence="2 3">
    <name type="scientific">Holothuria leucospilota</name>
    <name type="common">Black long sea cucumber</name>
    <name type="synonym">Mertensiothuria leucospilota</name>
    <dbReference type="NCBI Taxonomy" id="206669"/>
    <lineage>
        <taxon>Eukaryota</taxon>
        <taxon>Metazoa</taxon>
        <taxon>Echinodermata</taxon>
        <taxon>Eleutherozoa</taxon>
        <taxon>Echinozoa</taxon>
        <taxon>Holothuroidea</taxon>
        <taxon>Aspidochirotacea</taxon>
        <taxon>Aspidochirotida</taxon>
        <taxon>Holothuriidae</taxon>
        <taxon>Holothuria</taxon>
    </lineage>
</organism>